<name>G0A4I0_METMM</name>
<accession>G0A4I0</accession>
<organism evidence="3 4">
    <name type="scientific">Methylomonas methanica (strain DSM 25384 / MC09)</name>
    <dbReference type="NCBI Taxonomy" id="857087"/>
    <lineage>
        <taxon>Bacteria</taxon>
        <taxon>Pseudomonadati</taxon>
        <taxon>Pseudomonadota</taxon>
        <taxon>Gammaproteobacteria</taxon>
        <taxon>Methylococcales</taxon>
        <taxon>Methylococcaceae</taxon>
        <taxon>Methylomonas</taxon>
    </lineage>
</organism>
<dbReference type="AlphaFoldDB" id="G0A4I0"/>
<reference evidence="3 4" key="1">
    <citation type="journal article" date="2011" name="J. Bacteriol.">
        <title>Complete Genome Sequence of the Aerobic Marine Methanotroph Methylomonas methanica MC09.</title>
        <authorList>
            <person name="Boden R."/>
            <person name="Cunliffe M."/>
            <person name="Scanlan J."/>
            <person name="Moussard H."/>
            <person name="Kits K.D."/>
            <person name="Klotz M.G."/>
            <person name="Jetten M.S."/>
            <person name="Vuilleumier S."/>
            <person name="Han J."/>
            <person name="Peters L."/>
            <person name="Mikhailova N."/>
            <person name="Teshima H."/>
            <person name="Tapia R."/>
            <person name="Kyrpides N."/>
            <person name="Ivanova N."/>
            <person name="Pagani I."/>
            <person name="Cheng J.F."/>
            <person name="Goodwin L."/>
            <person name="Han C."/>
            <person name="Hauser L."/>
            <person name="Land M.L."/>
            <person name="Lapidus A."/>
            <person name="Lucas S."/>
            <person name="Pitluck S."/>
            <person name="Woyke T."/>
            <person name="Stein L."/>
            <person name="Murrell J.C."/>
        </authorList>
    </citation>
    <scope>NUCLEOTIDE SEQUENCE [LARGE SCALE GENOMIC DNA]</scope>
    <source>
        <strain evidence="3 4">MC09</strain>
    </source>
</reference>
<keyword evidence="1" id="KW-0812">Transmembrane</keyword>
<dbReference type="RefSeq" id="WP_013819798.1">
    <property type="nucleotide sequence ID" value="NC_015572.1"/>
</dbReference>
<dbReference type="Proteomes" id="UP000008888">
    <property type="component" value="Chromosome"/>
</dbReference>
<keyword evidence="1" id="KW-0472">Membrane</keyword>
<sequence>MFKLLTSFSIALFLALHNSVTLAATSVQAPTQLAFAHAQAYDELAASLIVCLLIIGIYAFYWLKQKA</sequence>
<keyword evidence="1" id="KW-1133">Transmembrane helix</keyword>
<reference key="2">
    <citation type="submission" date="2011-05" db="EMBL/GenBank/DDBJ databases">
        <title>Complete genome sequence of the aerobic marine methanotroph Methylomonas methanica MC09.</title>
        <authorList>
            <person name="Boden R."/>
            <person name="Cunliffe M."/>
            <person name="Scanlan J."/>
            <person name="Moussard H."/>
            <person name="Kits K.D."/>
            <person name="Klotz M."/>
            <person name="Jetten M."/>
            <person name="Vuilleumier S."/>
            <person name="Han J."/>
            <person name="Peters L."/>
            <person name="Mikhailova N."/>
            <person name="Teshima H."/>
            <person name="Tapia R."/>
            <person name="Kyrpides N."/>
            <person name="Ivanova N."/>
            <person name="Pagani I."/>
            <person name="Cheng J.-F."/>
            <person name="Goodwin L."/>
            <person name="Han C."/>
            <person name="Hauser L."/>
            <person name="Land M."/>
            <person name="Lapidus A."/>
            <person name="Lucas S."/>
            <person name="Pitluck S."/>
            <person name="Woyke T."/>
            <person name="Stein L.Y."/>
            <person name="Murrell C."/>
        </authorList>
    </citation>
    <scope>NUCLEOTIDE SEQUENCE</scope>
    <source>
        <strain>MC09</strain>
    </source>
</reference>
<gene>
    <name evidence="3" type="ordered locus">Metme_3197</name>
</gene>
<keyword evidence="2" id="KW-0732">Signal</keyword>
<feature type="signal peptide" evidence="2">
    <location>
        <begin position="1"/>
        <end position="23"/>
    </location>
</feature>
<feature type="chain" id="PRO_5003396364" evidence="2">
    <location>
        <begin position="24"/>
        <end position="67"/>
    </location>
</feature>
<dbReference type="KEGG" id="mmt:Metme_3197"/>
<protein>
    <submittedName>
        <fullName evidence="3">Uncharacterized protein</fullName>
    </submittedName>
</protein>
<reference evidence="4" key="3">
    <citation type="submission" date="2011-05" db="EMBL/GenBank/DDBJ databases">
        <title>Complete sequence of Methylomonas methanica MC09.</title>
        <authorList>
            <consortium name="US DOE Joint Genome Institute"/>
            <person name="Lucas S."/>
            <person name="Han J."/>
            <person name="Lapidus A."/>
            <person name="Cheng J.-F."/>
            <person name="Goodwin L."/>
            <person name="Pitluck S."/>
            <person name="Peters L."/>
            <person name="Mikhailova N."/>
            <person name="Teshima H."/>
            <person name="Han C."/>
            <person name="Tapia R."/>
            <person name="Land M."/>
            <person name="Hauser L."/>
            <person name="Kyrpides N."/>
            <person name="Ivanova N."/>
            <person name="Pagani I."/>
            <person name="Stein L."/>
            <person name="Woyke T."/>
        </authorList>
    </citation>
    <scope>NUCLEOTIDE SEQUENCE [LARGE SCALE GENOMIC DNA]</scope>
    <source>
        <strain evidence="4">MC09</strain>
    </source>
</reference>
<evidence type="ECO:0000256" key="2">
    <source>
        <dbReference type="SAM" id="SignalP"/>
    </source>
</evidence>
<keyword evidence="4" id="KW-1185">Reference proteome</keyword>
<evidence type="ECO:0000256" key="1">
    <source>
        <dbReference type="SAM" id="Phobius"/>
    </source>
</evidence>
<evidence type="ECO:0000313" key="4">
    <source>
        <dbReference type="Proteomes" id="UP000008888"/>
    </source>
</evidence>
<proteinExistence type="predicted"/>
<dbReference type="EMBL" id="CP002738">
    <property type="protein sequence ID" value="AEG01571.1"/>
    <property type="molecule type" value="Genomic_DNA"/>
</dbReference>
<evidence type="ECO:0000313" key="3">
    <source>
        <dbReference type="EMBL" id="AEG01571.1"/>
    </source>
</evidence>
<dbReference type="HOGENOM" id="CLU_2807523_0_0_6"/>
<feature type="transmembrane region" description="Helical" evidence="1">
    <location>
        <begin position="44"/>
        <end position="63"/>
    </location>
</feature>